<dbReference type="GO" id="GO:0006086">
    <property type="term" value="P:pyruvate decarboxylation to acetyl-CoA"/>
    <property type="evidence" value="ECO:0007669"/>
    <property type="project" value="InterPro"/>
</dbReference>
<feature type="region of interest" description="Disordered" evidence="4">
    <location>
        <begin position="238"/>
        <end position="267"/>
    </location>
</feature>
<keyword evidence="8" id="KW-1185">Reference proteome</keyword>
<dbReference type="Gene3D" id="2.40.50.100">
    <property type="match status" value="1"/>
</dbReference>
<dbReference type="Pfam" id="PF00364">
    <property type="entry name" value="Biotin_lipoyl"/>
    <property type="match status" value="1"/>
</dbReference>
<evidence type="ECO:0000313" key="7">
    <source>
        <dbReference type="EMBL" id="KAA8908932.1"/>
    </source>
</evidence>
<evidence type="ECO:0000256" key="1">
    <source>
        <dbReference type="ARBA" id="ARBA00007317"/>
    </source>
</evidence>
<evidence type="ECO:0000256" key="3">
    <source>
        <dbReference type="ARBA" id="ARBA00022946"/>
    </source>
</evidence>
<keyword evidence="3" id="KW-0809">Transit peptide</keyword>
<dbReference type="FunCoup" id="A0A5J5EZU4">
    <property type="interactions" value="112"/>
</dbReference>
<dbReference type="OrthoDB" id="202158at2759"/>
<dbReference type="PANTHER" id="PTHR23151">
    <property type="entry name" value="DIHYDROLIPOAMIDE ACETYL/SUCCINYL-TRANSFERASE-RELATED"/>
    <property type="match status" value="1"/>
</dbReference>
<feature type="compositionally biased region" description="Pro residues" evidence="4">
    <location>
        <begin position="243"/>
        <end position="254"/>
    </location>
</feature>
<organism evidence="7 8">
    <name type="scientific">Sphaerosporella brunnea</name>
    <dbReference type="NCBI Taxonomy" id="1250544"/>
    <lineage>
        <taxon>Eukaryota</taxon>
        <taxon>Fungi</taxon>
        <taxon>Dikarya</taxon>
        <taxon>Ascomycota</taxon>
        <taxon>Pezizomycotina</taxon>
        <taxon>Pezizomycetes</taxon>
        <taxon>Pezizales</taxon>
        <taxon>Pyronemataceae</taxon>
        <taxon>Sphaerosporella</taxon>
    </lineage>
</organism>
<evidence type="ECO:0000259" key="5">
    <source>
        <dbReference type="PROSITE" id="PS50968"/>
    </source>
</evidence>
<accession>A0A5J5EZU4</accession>
<dbReference type="PROSITE" id="PS50968">
    <property type="entry name" value="BIOTINYL_LIPOYL"/>
    <property type="match status" value="1"/>
</dbReference>
<dbReference type="Pfam" id="PF02817">
    <property type="entry name" value="E3_binding"/>
    <property type="match status" value="1"/>
</dbReference>
<dbReference type="InterPro" id="IPR011053">
    <property type="entry name" value="Single_hybrid_motif"/>
</dbReference>
<dbReference type="SUPFAM" id="SSF51230">
    <property type="entry name" value="Single hybrid motif"/>
    <property type="match status" value="1"/>
</dbReference>
<gene>
    <name evidence="7" type="ORF">FN846DRAFT_642671</name>
</gene>
<feature type="domain" description="Peripheral subunit-binding (PSBD)" evidence="6">
    <location>
        <begin position="176"/>
        <end position="213"/>
    </location>
</feature>
<dbReference type="InterPro" id="IPR036625">
    <property type="entry name" value="E3-bd_dom_sf"/>
</dbReference>
<dbReference type="GO" id="GO:0045254">
    <property type="term" value="C:pyruvate dehydrogenase complex"/>
    <property type="evidence" value="ECO:0007669"/>
    <property type="project" value="InterPro"/>
</dbReference>
<dbReference type="Proteomes" id="UP000326924">
    <property type="component" value="Unassembled WGS sequence"/>
</dbReference>
<dbReference type="PANTHER" id="PTHR23151:SF82">
    <property type="entry name" value="PYRUVATE DEHYDROGENASE COMPLEX PROTEIN X COMPONENT, MITOCHONDRIAL"/>
    <property type="match status" value="1"/>
</dbReference>
<dbReference type="InParanoid" id="A0A5J5EZU4"/>
<proteinExistence type="inferred from homology"/>
<sequence>MASSIQRFSALAGSQLRRQTLTRGFRTASATNAAQAMTMPAMSPTMTEGGIAAWKFKEGESFSAGDVLLEVETDKAQIDVEAPEDGVLAKIIVPEGAKGVAVGTRIAVLAEQGDDLATLEMPAEDAKLEAKKEEITPEQSTKQQHTAQTKPPTVEASAESTPAASHNHPDPKRPQHPSPSVMNLLKTHKLEASQIAGTGPKGRLLKGDILAHLGRINKAAPGELSARLTKYSKLDLSNIKPAAPKPKPAAAAPPPEKEAVKPAPPKESELAMPVNFASVSRVQEKLQNTLGVRVPLSTFINKATAAANAALPPAKSAPTQDELFNDLLGLPNSPRKASRGNFTPTITPLPRKGVQAVEFGPSTEQPDIFDVLIGAAPTRGVAARTKPKGPQEGILAGGENLLTLKVPADEEERARVFLGRVKGLLEERAGELVL</sequence>
<feature type="compositionally biased region" description="Polar residues" evidence="4">
    <location>
        <begin position="137"/>
        <end position="151"/>
    </location>
</feature>
<dbReference type="Gene3D" id="4.10.320.10">
    <property type="entry name" value="E3-binding domain"/>
    <property type="match status" value="1"/>
</dbReference>
<evidence type="ECO:0000313" key="8">
    <source>
        <dbReference type="Proteomes" id="UP000326924"/>
    </source>
</evidence>
<dbReference type="InterPro" id="IPR003016">
    <property type="entry name" value="2-oxoA_DH_lipoyl-BS"/>
</dbReference>
<dbReference type="InterPro" id="IPR004167">
    <property type="entry name" value="PSBD"/>
</dbReference>
<dbReference type="InterPro" id="IPR000089">
    <property type="entry name" value="Biotin_lipoyl"/>
</dbReference>
<evidence type="ECO:0000256" key="2">
    <source>
        <dbReference type="ARBA" id="ARBA00022823"/>
    </source>
</evidence>
<dbReference type="CDD" id="cd06849">
    <property type="entry name" value="lipoyl_domain"/>
    <property type="match status" value="1"/>
</dbReference>
<comment type="caution">
    <text evidence="7">The sequence shown here is derived from an EMBL/GenBank/DDBJ whole genome shotgun (WGS) entry which is preliminary data.</text>
</comment>
<comment type="similarity">
    <text evidence="1">Belongs to the 2-oxoacid dehydrogenase family.</text>
</comment>
<protein>
    <submittedName>
        <fullName evidence="7">Uncharacterized protein</fullName>
    </submittedName>
</protein>
<dbReference type="PROSITE" id="PS51826">
    <property type="entry name" value="PSBD"/>
    <property type="match status" value="1"/>
</dbReference>
<dbReference type="AlphaFoldDB" id="A0A5J5EZU4"/>
<reference evidence="7 8" key="1">
    <citation type="submission" date="2019-09" db="EMBL/GenBank/DDBJ databases">
        <title>Draft genome of the ectomycorrhizal ascomycete Sphaerosporella brunnea.</title>
        <authorList>
            <consortium name="DOE Joint Genome Institute"/>
            <person name="Benucci G.M."/>
            <person name="Marozzi G."/>
            <person name="Antonielli L."/>
            <person name="Sanchez S."/>
            <person name="Marco P."/>
            <person name="Wang X."/>
            <person name="Falini L.B."/>
            <person name="Barry K."/>
            <person name="Haridas S."/>
            <person name="Lipzen A."/>
            <person name="Labutti K."/>
            <person name="Grigoriev I.V."/>
            <person name="Murat C."/>
            <person name="Martin F."/>
            <person name="Albertini E."/>
            <person name="Donnini D."/>
            <person name="Bonito G."/>
        </authorList>
    </citation>
    <scope>NUCLEOTIDE SEQUENCE [LARGE SCALE GENOMIC DNA]</scope>
    <source>
        <strain evidence="7 8">Sb_GMNB300</strain>
    </source>
</reference>
<feature type="compositionally biased region" description="Basic and acidic residues" evidence="4">
    <location>
        <begin position="255"/>
        <end position="267"/>
    </location>
</feature>
<evidence type="ECO:0000259" key="6">
    <source>
        <dbReference type="PROSITE" id="PS51826"/>
    </source>
</evidence>
<dbReference type="GO" id="GO:0004742">
    <property type="term" value="F:dihydrolipoyllysine-residue acetyltransferase activity"/>
    <property type="evidence" value="ECO:0007669"/>
    <property type="project" value="TreeGrafter"/>
</dbReference>
<dbReference type="SUPFAM" id="SSF47005">
    <property type="entry name" value="Peripheral subunit-binding domain of 2-oxo acid dehydrogenase complex"/>
    <property type="match status" value="1"/>
</dbReference>
<evidence type="ECO:0000256" key="4">
    <source>
        <dbReference type="SAM" id="MobiDB-lite"/>
    </source>
</evidence>
<keyword evidence="2" id="KW-0450">Lipoyl</keyword>
<dbReference type="FunFam" id="2.40.50.100:FF:000010">
    <property type="entry name" value="Acetyltransferase component of pyruvate dehydrogenase complex"/>
    <property type="match status" value="1"/>
</dbReference>
<name>A0A5J5EZU4_9PEZI</name>
<feature type="domain" description="Lipoyl-binding" evidence="5">
    <location>
        <begin position="34"/>
        <end position="110"/>
    </location>
</feature>
<dbReference type="InterPro" id="IPR045257">
    <property type="entry name" value="E2/Pdx1"/>
</dbReference>
<dbReference type="EMBL" id="VXIS01000063">
    <property type="protein sequence ID" value="KAA8908932.1"/>
    <property type="molecule type" value="Genomic_DNA"/>
</dbReference>
<dbReference type="PROSITE" id="PS00189">
    <property type="entry name" value="LIPOYL"/>
    <property type="match status" value="1"/>
</dbReference>
<feature type="region of interest" description="Disordered" evidence="4">
    <location>
        <begin position="129"/>
        <end position="181"/>
    </location>
</feature>